<protein>
    <submittedName>
        <fullName evidence="1">Uncharacterized protein</fullName>
    </submittedName>
</protein>
<reference evidence="1" key="2">
    <citation type="journal article" date="2022" name="Nat. Microbiol.">
        <title>A closed Candidatus Odinarchaeum chromosome exposes Asgard archaeal viruses.</title>
        <authorList>
            <person name="Tamarit D."/>
            <person name="Caceres E.F."/>
            <person name="Krupovic M."/>
            <person name="Nijland R."/>
            <person name="Eme L."/>
            <person name="Robinson N.P."/>
            <person name="Ettema T.J.G."/>
        </authorList>
    </citation>
    <scope>NUCLEOTIDE SEQUENCE</scope>
    <source>
        <strain evidence="1">LCB_4</strain>
    </source>
</reference>
<sequence>MGTVKLKNTTAKTLKIMWKKQIITIEPDEVKEVDEEVLKDKDTQRLINYRLLEKV</sequence>
<gene>
    <name evidence="1" type="ORF">OdinLCB4_001610</name>
</gene>
<organism evidence="1 2">
    <name type="scientific">Odinarchaeota yellowstonii (strain LCB_4)</name>
    <dbReference type="NCBI Taxonomy" id="1841599"/>
    <lineage>
        <taxon>Archaea</taxon>
        <taxon>Promethearchaeati</taxon>
        <taxon>Candidatus Odinarchaeota</taxon>
        <taxon>Candidatus Odinarchaeia</taxon>
        <taxon>Candidatus Odinarchaeales</taxon>
        <taxon>Candidatus Odinarchaeaceae</taxon>
        <taxon>Candidatus Odinarchaeum</taxon>
    </lineage>
</organism>
<name>A0AAF0D2X8_ODILC</name>
<reference evidence="1" key="1">
    <citation type="journal article" date="2017" name="Nature">
        <title>Asgard archaea illuminate the origin of eukaryotic cellular complexity.</title>
        <authorList>
            <person name="Zaremba-Niedzwiedzka K."/>
            <person name="Caceres E.F."/>
            <person name="Saw J.H."/>
            <person name="Backstrom D."/>
            <person name="Juzokaite L."/>
            <person name="Vancaester E."/>
            <person name="Seitz K.W."/>
            <person name="Anantharaman K."/>
            <person name="Starnawski P."/>
            <person name="Kjeldsen K.U."/>
            <person name="Scott M.B."/>
            <person name="Nunoura T."/>
            <person name="Banfield J.F."/>
            <person name="Schramm A."/>
            <person name="Baker B.J."/>
            <person name="Spang A."/>
            <person name="Ettema T.J.G."/>
        </authorList>
    </citation>
    <scope>NUCLEOTIDE SEQUENCE</scope>
    <source>
        <strain evidence="1">LCB_4</strain>
    </source>
</reference>
<dbReference type="KEGG" id="oyw:OdinLCB4_001610"/>
<dbReference type="Proteomes" id="UP000186851">
    <property type="component" value="Chromosome"/>
</dbReference>
<dbReference type="EMBL" id="CP091871">
    <property type="protein sequence ID" value="WEU40654.1"/>
    <property type="molecule type" value="Genomic_DNA"/>
</dbReference>
<proteinExistence type="predicted"/>
<evidence type="ECO:0000313" key="2">
    <source>
        <dbReference type="Proteomes" id="UP000186851"/>
    </source>
</evidence>
<evidence type="ECO:0000313" key="1">
    <source>
        <dbReference type="EMBL" id="WEU40654.1"/>
    </source>
</evidence>
<dbReference type="AlphaFoldDB" id="A0AAF0D2X8"/>
<accession>A0AAF0D2X8</accession>